<dbReference type="InterPro" id="IPR026082">
    <property type="entry name" value="ABCA"/>
</dbReference>
<evidence type="ECO:0000256" key="3">
    <source>
        <dbReference type="ARBA" id="ARBA00022741"/>
    </source>
</evidence>
<feature type="domain" description="ABC transporter" evidence="5">
    <location>
        <begin position="21"/>
        <end position="256"/>
    </location>
</feature>
<evidence type="ECO:0000256" key="2">
    <source>
        <dbReference type="ARBA" id="ARBA00022737"/>
    </source>
</evidence>
<dbReference type="PANTHER" id="PTHR19229">
    <property type="entry name" value="ATP-BINDING CASSETTE TRANSPORTER SUBFAMILY A ABCA"/>
    <property type="match status" value="1"/>
</dbReference>
<keyword evidence="2" id="KW-0677">Repeat</keyword>
<dbReference type="SMART" id="SM00382">
    <property type="entry name" value="AAA"/>
    <property type="match status" value="1"/>
</dbReference>
<dbReference type="CDD" id="cd03263">
    <property type="entry name" value="ABC_subfamily_A"/>
    <property type="match status" value="1"/>
</dbReference>
<dbReference type="FunFam" id="3.40.50.300:FF:000264">
    <property type="entry name" value="ATP-binding cassette, sub-family A (ABC1), member 1"/>
    <property type="match status" value="1"/>
</dbReference>
<proteinExistence type="predicted"/>
<evidence type="ECO:0000313" key="6">
    <source>
        <dbReference type="Ensembl" id="ENSEBUP00000006959.1"/>
    </source>
</evidence>
<dbReference type="PANTHER" id="PTHR19229:SF36">
    <property type="entry name" value="ATP-BINDING CASSETTE SUB-FAMILY A MEMBER 2"/>
    <property type="match status" value="1"/>
</dbReference>
<keyword evidence="1" id="KW-0813">Transport</keyword>
<evidence type="ECO:0000256" key="1">
    <source>
        <dbReference type="ARBA" id="ARBA00022448"/>
    </source>
</evidence>
<name>A0A8C4NHY2_EPTBU</name>
<dbReference type="GO" id="GO:0005524">
    <property type="term" value="F:ATP binding"/>
    <property type="evidence" value="ECO:0007669"/>
    <property type="project" value="UniProtKB-KW"/>
</dbReference>
<evidence type="ECO:0000256" key="4">
    <source>
        <dbReference type="ARBA" id="ARBA00022840"/>
    </source>
</evidence>
<dbReference type="Pfam" id="PF00005">
    <property type="entry name" value="ABC_tran"/>
    <property type="match status" value="1"/>
</dbReference>
<dbReference type="InterPro" id="IPR003593">
    <property type="entry name" value="AAA+_ATPase"/>
</dbReference>
<protein>
    <recommendedName>
        <fullName evidence="5">ABC transporter domain-containing protein</fullName>
    </recommendedName>
</protein>
<dbReference type="InterPro" id="IPR017871">
    <property type="entry name" value="ABC_transporter-like_CS"/>
</dbReference>
<dbReference type="GO" id="GO:0016887">
    <property type="term" value="F:ATP hydrolysis activity"/>
    <property type="evidence" value="ECO:0007669"/>
    <property type="project" value="InterPro"/>
</dbReference>
<dbReference type="GeneTree" id="ENSGT00940000154658"/>
<dbReference type="OMA" id="CGRIAML"/>
<dbReference type="Proteomes" id="UP000694388">
    <property type="component" value="Unplaced"/>
</dbReference>
<evidence type="ECO:0000313" key="7">
    <source>
        <dbReference type="Proteomes" id="UP000694388"/>
    </source>
</evidence>
<dbReference type="GO" id="GO:0016020">
    <property type="term" value="C:membrane"/>
    <property type="evidence" value="ECO:0007669"/>
    <property type="project" value="InterPro"/>
</dbReference>
<keyword evidence="7" id="KW-1185">Reference proteome</keyword>
<dbReference type="GO" id="GO:0005319">
    <property type="term" value="F:lipid transporter activity"/>
    <property type="evidence" value="ECO:0007669"/>
    <property type="project" value="TreeGrafter"/>
</dbReference>
<sequence>IMDPRHQQGTYDEPIHLPIGVAICDLVKVYNEGHKLAVNGLTLNFYQGQITSFLGHNGAGKTTTMSILTGLFPPTSGTAYVQGRDIRTETNKVRKGLGICKYLFCGIVAHHYRLTVEEHIWFYGRLKGCTEDEVKRNMQQILEDVGLPHKRKELSQNLSGGMQRKLSVAVAFVGGSSVVILDEPTAGVDPYARRGIWDLLLKYRKDRTIILSTHHMDEAEVLGDRVAIVANGCLICCGSPRFLKTHFGQGYHLTLSLPQQLVCFFIYWPFC</sequence>
<evidence type="ECO:0000259" key="5">
    <source>
        <dbReference type="PROSITE" id="PS50893"/>
    </source>
</evidence>
<dbReference type="Gene3D" id="3.40.50.300">
    <property type="entry name" value="P-loop containing nucleotide triphosphate hydrolases"/>
    <property type="match status" value="1"/>
</dbReference>
<dbReference type="InterPro" id="IPR003439">
    <property type="entry name" value="ABC_transporter-like_ATP-bd"/>
</dbReference>
<dbReference type="GO" id="GO:0140359">
    <property type="term" value="F:ABC-type transporter activity"/>
    <property type="evidence" value="ECO:0007669"/>
    <property type="project" value="InterPro"/>
</dbReference>
<keyword evidence="4" id="KW-0067">ATP-binding</keyword>
<dbReference type="InterPro" id="IPR027417">
    <property type="entry name" value="P-loop_NTPase"/>
</dbReference>
<accession>A0A8C4NHY2</accession>
<keyword evidence="3" id="KW-0547">Nucleotide-binding</keyword>
<organism evidence="6 7">
    <name type="scientific">Eptatretus burgeri</name>
    <name type="common">Inshore hagfish</name>
    <dbReference type="NCBI Taxonomy" id="7764"/>
    <lineage>
        <taxon>Eukaryota</taxon>
        <taxon>Metazoa</taxon>
        <taxon>Chordata</taxon>
        <taxon>Craniata</taxon>
        <taxon>Vertebrata</taxon>
        <taxon>Cyclostomata</taxon>
        <taxon>Myxini</taxon>
        <taxon>Myxiniformes</taxon>
        <taxon>Myxinidae</taxon>
        <taxon>Eptatretinae</taxon>
        <taxon>Eptatretus</taxon>
    </lineage>
</organism>
<reference evidence="6" key="2">
    <citation type="submission" date="2025-09" db="UniProtKB">
        <authorList>
            <consortium name="Ensembl"/>
        </authorList>
    </citation>
    <scope>IDENTIFICATION</scope>
</reference>
<dbReference type="SUPFAM" id="SSF52540">
    <property type="entry name" value="P-loop containing nucleoside triphosphate hydrolases"/>
    <property type="match status" value="1"/>
</dbReference>
<dbReference type="AlphaFoldDB" id="A0A8C4NHY2"/>
<dbReference type="PROSITE" id="PS00211">
    <property type="entry name" value="ABC_TRANSPORTER_1"/>
    <property type="match status" value="1"/>
</dbReference>
<reference evidence="6" key="1">
    <citation type="submission" date="2025-08" db="UniProtKB">
        <authorList>
            <consortium name="Ensembl"/>
        </authorList>
    </citation>
    <scope>IDENTIFICATION</scope>
</reference>
<dbReference type="PROSITE" id="PS50893">
    <property type="entry name" value="ABC_TRANSPORTER_2"/>
    <property type="match status" value="1"/>
</dbReference>
<dbReference type="Ensembl" id="ENSEBUT00000007425.1">
    <property type="protein sequence ID" value="ENSEBUP00000006959.1"/>
    <property type="gene ID" value="ENSEBUG00000004550.1"/>
</dbReference>